<feature type="compositionally biased region" description="Acidic residues" evidence="15">
    <location>
        <begin position="248"/>
        <end position="257"/>
    </location>
</feature>
<evidence type="ECO:0000256" key="5">
    <source>
        <dbReference type="ARBA" id="ARBA00022679"/>
    </source>
</evidence>
<keyword evidence="10" id="KW-0862">Zinc</keyword>
<comment type="pathway">
    <text evidence="3">Protein modification; protein ubiquitination.</text>
</comment>
<dbReference type="EMBL" id="CM018045">
    <property type="protein sequence ID" value="KAA8528318.1"/>
    <property type="molecule type" value="Genomic_DNA"/>
</dbReference>
<evidence type="ECO:0000256" key="13">
    <source>
        <dbReference type="ARBA" id="ARBA00024209"/>
    </source>
</evidence>
<feature type="region of interest" description="Disordered" evidence="15">
    <location>
        <begin position="200"/>
        <end position="263"/>
    </location>
</feature>
<dbReference type="PROSITE" id="PS50089">
    <property type="entry name" value="ZF_RING_2"/>
    <property type="match status" value="1"/>
</dbReference>
<dbReference type="Proteomes" id="UP000325577">
    <property type="component" value="Linkage Group LG21"/>
</dbReference>
<dbReference type="EC" id="2.3.2.27" evidence="4"/>
<evidence type="ECO:0000313" key="19">
    <source>
        <dbReference type="Proteomes" id="UP000325577"/>
    </source>
</evidence>
<evidence type="ECO:0000259" key="17">
    <source>
        <dbReference type="PROSITE" id="PS50089"/>
    </source>
</evidence>
<evidence type="ECO:0000256" key="6">
    <source>
        <dbReference type="ARBA" id="ARBA00022692"/>
    </source>
</evidence>
<evidence type="ECO:0000256" key="16">
    <source>
        <dbReference type="SAM" id="Phobius"/>
    </source>
</evidence>
<evidence type="ECO:0000256" key="1">
    <source>
        <dbReference type="ARBA" id="ARBA00000900"/>
    </source>
</evidence>
<evidence type="ECO:0000256" key="11">
    <source>
        <dbReference type="ARBA" id="ARBA00022989"/>
    </source>
</evidence>
<dbReference type="OrthoDB" id="9984778at2759"/>
<dbReference type="PANTHER" id="PTHR46913:SF19">
    <property type="entry name" value="RING-TYPE E3 UBIQUITIN TRANSFERASE"/>
    <property type="match status" value="1"/>
</dbReference>
<dbReference type="Pfam" id="PF13639">
    <property type="entry name" value="zf-RING_2"/>
    <property type="match status" value="1"/>
</dbReference>
<protein>
    <recommendedName>
        <fullName evidence="4">RING-type E3 ubiquitin transferase</fullName>
        <ecNumber evidence="4">2.3.2.27</ecNumber>
    </recommendedName>
</protein>
<gene>
    <name evidence="18" type="ORF">F0562_035673</name>
</gene>
<evidence type="ECO:0000256" key="8">
    <source>
        <dbReference type="ARBA" id="ARBA00022771"/>
    </source>
</evidence>
<feature type="transmembrane region" description="Helical" evidence="16">
    <location>
        <begin position="56"/>
        <end position="77"/>
    </location>
</feature>
<keyword evidence="9" id="KW-0833">Ubl conjugation pathway</keyword>
<evidence type="ECO:0000256" key="4">
    <source>
        <dbReference type="ARBA" id="ARBA00012483"/>
    </source>
</evidence>
<comment type="similarity">
    <text evidence="13">Belongs to the RING-type zinc finger family. ATL subfamily.</text>
</comment>
<evidence type="ECO:0000256" key="12">
    <source>
        <dbReference type="ARBA" id="ARBA00023136"/>
    </source>
</evidence>
<dbReference type="SMART" id="SM00184">
    <property type="entry name" value="RING"/>
    <property type="match status" value="1"/>
</dbReference>
<dbReference type="SMART" id="SM01197">
    <property type="entry name" value="FANCL_C"/>
    <property type="match status" value="1"/>
</dbReference>
<evidence type="ECO:0000313" key="18">
    <source>
        <dbReference type="EMBL" id="KAA8528318.1"/>
    </source>
</evidence>
<dbReference type="GO" id="GO:0016020">
    <property type="term" value="C:membrane"/>
    <property type="evidence" value="ECO:0007669"/>
    <property type="project" value="UniProtKB-SubCell"/>
</dbReference>
<reference evidence="18 19" key="1">
    <citation type="submission" date="2019-09" db="EMBL/GenBank/DDBJ databases">
        <title>A chromosome-level genome assembly of the Chinese tupelo Nyssa sinensis.</title>
        <authorList>
            <person name="Yang X."/>
            <person name="Kang M."/>
            <person name="Yang Y."/>
            <person name="Xiong H."/>
            <person name="Wang M."/>
            <person name="Zhang Z."/>
            <person name="Wang Z."/>
            <person name="Wu H."/>
            <person name="Ma T."/>
            <person name="Liu J."/>
            <person name="Xi Z."/>
        </authorList>
    </citation>
    <scope>NUCLEOTIDE SEQUENCE [LARGE SCALE GENOMIC DNA]</scope>
    <source>
        <strain evidence="18">J267</strain>
        <tissue evidence="18">Leaf</tissue>
    </source>
</reference>
<dbReference type="InterPro" id="IPR044600">
    <property type="entry name" value="ATL1/ATL16-like"/>
</dbReference>
<dbReference type="Gene3D" id="3.30.40.10">
    <property type="entry name" value="Zinc/RING finger domain, C3HC4 (zinc finger)"/>
    <property type="match status" value="1"/>
</dbReference>
<dbReference type="InterPro" id="IPR001841">
    <property type="entry name" value="Znf_RING"/>
</dbReference>
<evidence type="ECO:0000256" key="3">
    <source>
        <dbReference type="ARBA" id="ARBA00004906"/>
    </source>
</evidence>
<evidence type="ECO:0000256" key="9">
    <source>
        <dbReference type="ARBA" id="ARBA00022786"/>
    </source>
</evidence>
<organism evidence="18 19">
    <name type="scientific">Nyssa sinensis</name>
    <dbReference type="NCBI Taxonomy" id="561372"/>
    <lineage>
        <taxon>Eukaryota</taxon>
        <taxon>Viridiplantae</taxon>
        <taxon>Streptophyta</taxon>
        <taxon>Embryophyta</taxon>
        <taxon>Tracheophyta</taxon>
        <taxon>Spermatophyta</taxon>
        <taxon>Magnoliopsida</taxon>
        <taxon>eudicotyledons</taxon>
        <taxon>Gunneridae</taxon>
        <taxon>Pentapetalae</taxon>
        <taxon>asterids</taxon>
        <taxon>Cornales</taxon>
        <taxon>Nyssaceae</taxon>
        <taxon>Nyssa</taxon>
    </lineage>
</organism>
<dbReference type="CDD" id="cd16461">
    <property type="entry name" value="RING-H2_EL5-like"/>
    <property type="match status" value="1"/>
</dbReference>
<keyword evidence="5" id="KW-0808">Transferase</keyword>
<name>A0A5J5ADR5_9ASTE</name>
<dbReference type="FunFam" id="3.30.40.10:FF:000233">
    <property type="entry name" value="RING-H2 finger protein ATL54"/>
    <property type="match status" value="1"/>
</dbReference>
<dbReference type="AlphaFoldDB" id="A0A5J5ADR5"/>
<comment type="catalytic activity">
    <reaction evidence="1">
        <text>S-ubiquitinyl-[E2 ubiquitin-conjugating enzyme]-L-cysteine + [acceptor protein]-L-lysine = [E2 ubiquitin-conjugating enzyme]-L-cysteine + N(6)-ubiquitinyl-[acceptor protein]-L-lysine.</text>
        <dbReference type="EC" id="2.3.2.27"/>
    </reaction>
</comment>
<dbReference type="PANTHER" id="PTHR46913">
    <property type="entry name" value="RING-H2 FINGER PROTEIN ATL16"/>
    <property type="match status" value="1"/>
</dbReference>
<dbReference type="UniPathway" id="UPA00143"/>
<evidence type="ECO:0000256" key="7">
    <source>
        <dbReference type="ARBA" id="ARBA00022723"/>
    </source>
</evidence>
<keyword evidence="19" id="KW-1185">Reference proteome</keyword>
<evidence type="ECO:0000256" key="2">
    <source>
        <dbReference type="ARBA" id="ARBA00004167"/>
    </source>
</evidence>
<evidence type="ECO:0000256" key="10">
    <source>
        <dbReference type="ARBA" id="ARBA00022833"/>
    </source>
</evidence>
<comment type="subcellular location">
    <subcellularLocation>
        <location evidence="2">Membrane</location>
        <topology evidence="2">Single-pass membrane protein</topology>
    </subcellularLocation>
</comment>
<evidence type="ECO:0000256" key="15">
    <source>
        <dbReference type="SAM" id="MobiDB-lite"/>
    </source>
</evidence>
<accession>A0A5J5ADR5</accession>
<feature type="domain" description="RING-type" evidence="17">
    <location>
        <begin position="149"/>
        <end position="191"/>
    </location>
</feature>
<keyword evidence="12 16" id="KW-0472">Membrane</keyword>
<dbReference type="SUPFAM" id="SSF57850">
    <property type="entry name" value="RING/U-box"/>
    <property type="match status" value="1"/>
</dbReference>
<evidence type="ECO:0000256" key="14">
    <source>
        <dbReference type="PROSITE-ProRule" id="PRU00175"/>
    </source>
</evidence>
<sequence>MAMMHRKLFLYSTSTNQTDCPDFCDSSCPYGCYPYPDYFTPPPPGLSNGQSQHAPAYLIIVVSLLASFFLLVSYYVIIVKYCSRWNLFRPPPPTESNRLDEEFVDENQGPAIDHPIWYIATVGLQPSIINSITVLKYKKGDALIEGTECSVCLNEFQEDETLRLLPKCNHAFHILCIDTWLRSHTSCPLCRAGIVSDTATTTPAASNDRNSHSLSPHEETQMENSDRDGELGASLVSDGEVSENRTETEDEVELPQADDERKEFEIQPVRRSVSMDLSSAASISFAVSSFCEVESKGSLVNQKEELQESDLGIFQKRESENPSLNRVMGSSSIAQSVHQSPVSLKRSFSYGGRTLCSFNGSVRNR</sequence>
<dbReference type="GO" id="GO:0008270">
    <property type="term" value="F:zinc ion binding"/>
    <property type="evidence" value="ECO:0007669"/>
    <property type="project" value="UniProtKB-KW"/>
</dbReference>
<dbReference type="GO" id="GO:0016567">
    <property type="term" value="P:protein ubiquitination"/>
    <property type="evidence" value="ECO:0007669"/>
    <property type="project" value="UniProtKB-UniPathway"/>
</dbReference>
<keyword evidence="11 16" id="KW-1133">Transmembrane helix</keyword>
<feature type="compositionally biased region" description="Basic and acidic residues" evidence="15">
    <location>
        <begin position="209"/>
        <end position="230"/>
    </location>
</feature>
<dbReference type="InterPro" id="IPR013083">
    <property type="entry name" value="Znf_RING/FYVE/PHD"/>
</dbReference>
<keyword evidence="8 14" id="KW-0863">Zinc-finger</keyword>
<keyword evidence="7" id="KW-0479">Metal-binding</keyword>
<proteinExistence type="inferred from homology"/>
<keyword evidence="6 16" id="KW-0812">Transmembrane</keyword>
<dbReference type="GO" id="GO:0061630">
    <property type="term" value="F:ubiquitin protein ligase activity"/>
    <property type="evidence" value="ECO:0007669"/>
    <property type="project" value="UniProtKB-EC"/>
</dbReference>